<proteinExistence type="predicted"/>
<organism evidence="2">
    <name type="scientific">Tanacetum cinerariifolium</name>
    <name type="common">Dalmatian daisy</name>
    <name type="synonym">Chrysanthemum cinerariifolium</name>
    <dbReference type="NCBI Taxonomy" id="118510"/>
    <lineage>
        <taxon>Eukaryota</taxon>
        <taxon>Viridiplantae</taxon>
        <taxon>Streptophyta</taxon>
        <taxon>Embryophyta</taxon>
        <taxon>Tracheophyta</taxon>
        <taxon>Spermatophyta</taxon>
        <taxon>Magnoliopsida</taxon>
        <taxon>eudicotyledons</taxon>
        <taxon>Gunneridae</taxon>
        <taxon>Pentapetalae</taxon>
        <taxon>asterids</taxon>
        <taxon>campanulids</taxon>
        <taxon>Asterales</taxon>
        <taxon>Asteraceae</taxon>
        <taxon>Asteroideae</taxon>
        <taxon>Anthemideae</taxon>
        <taxon>Anthemidinae</taxon>
        <taxon>Tanacetum</taxon>
    </lineage>
</organism>
<sequence length="402" mass="45316">MENFKNDIFKKREEINDRMAKMFELLKELTTSRAPEKVLIQEEAKLPVTEIVNSISITRWEEERDDDNDIVTSNDIKKFTRTEMEVSLKEAETKNEAENKTKNRPIKKAEKEEAVEAPSSQPVEYYLKHRINEKLLEGLVDNHRESSPITQVTDTQHVEEPVATTDAIKSVDASESIEELGNQPKPTDVEKVTVNLNIMGTASNQSQTSLGESGEDKGFITHNVDLENSRLYKDQQHPAHESQTSKCLNFTQPQGLLNHNQKSPKGAGSSLLVQEITKADYDLESMPDDEISFVSGFEEADDDDSKIEEELSKNDEVAVNFVLDELVYMANTKDAILNVFTAKKTDSGPFGHLQMDISSLTAKMVVDALKERLLELLADTLKNILLELLIDSVKKAMPNFDK</sequence>
<evidence type="ECO:0000313" key="2">
    <source>
        <dbReference type="EMBL" id="GEU62113.1"/>
    </source>
</evidence>
<reference evidence="2" key="1">
    <citation type="journal article" date="2019" name="Sci. Rep.">
        <title>Draft genome of Tanacetum cinerariifolium, the natural source of mosquito coil.</title>
        <authorList>
            <person name="Yamashiro T."/>
            <person name="Shiraishi A."/>
            <person name="Satake H."/>
            <person name="Nakayama K."/>
        </authorList>
    </citation>
    <scope>NUCLEOTIDE SEQUENCE</scope>
</reference>
<gene>
    <name evidence="2" type="ORF">Tci_034091</name>
</gene>
<comment type="caution">
    <text evidence="2">The sequence shown here is derived from an EMBL/GenBank/DDBJ whole genome shotgun (WGS) entry which is preliminary data.</text>
</comment>
<protein>
    <submittedName>
        <fullName evidence="2">Uncharacterized protein</fullName>
    </submittedName>
</protein>
<feature type="region of interest" description="Disordered" evidence="1">
    <location>
        <begin position="89"/>
        <end position="116"/>
    </location>
</feature>
<dbReference type="EMBL" id="BKCJ010004619">
    <property type="protein sequence ID" value="GEU62113.1"/>
    <property type="molecule type" value="Genomic_DNA"/>
</dbReference>
<feature type="compositionally biased region" description="Basic and acidic residues" evidence="1">
    <location>
        <begin position="89"/>
        <end position="114"/>
    </location>
</feature>
<dbReference type="AlphaFoldDB" id="A0A6L2LJZ9"/>
<evidence type="ECO:0000256" key="1">
    <source>
        <dbReference type="SAM" id="MobiDB-lite"/>
    </source>
</evidence>
<name>A0A6L2LJZ9_TANCI</name>
<accession>A0A6L2LJZ9</accession>